<dbReference type="Gene3D" id="3.40.1570.10">
    <property type="entry name" value="HemS/ChuS/ChuX like domains"/>
    <property type="match status" value="2"/>
</dbReference>
<dbReference type="Proteomes" id="UP001515660">
    <property type="component" value="Unassembled WGS sequence"/>
</dbReference>
<comment type="caution">
    <text evidence="2">The sequence shown here is derived from an EMBL/GenBank/DDBJ whole genome shotgun (WGS) entry which is preliminary data.</text>
</comment>
<gene>
    <name evidence="2" type="ORF">G8O29_12215</name>
</gene>
<feature type="domain" description="Haemin-degrading HemS/ChuX" evidence="1">
    <location>
        <begin position="206"/>
        <end position="338"/>
    </location>
</feature>
<evidence type="ECO:0000313" key="3">
    <source>
        <dbReference type="Proteomes" id="UP001515660"/>
    </source>
</evidence>
<dbReference type="InterPro" id="IPR007845">
    <property type="entry name" value="HemS/ChuX_dom"/>
</dbReference>
<dbReference type="Pfam" id="PF05171">
    <property type="entry name" value="HemS"/>
    <property type="match status" value="2"/>
</dbReference>
<keyword evidence="3" id="KW-1185">Reference proteome</keyword>
<evidence type="ECO:0000259" key="1">
    <source>
        <dbReference type="Pfam" id="PF05171"/>
    </source>
</evidence>
<dbReference type="SUPFAM" id="SSF144064">
    <property type="entry name" value="Heme iron utilization protein-like"/>
    <property type="match status" value="1"/>
</dbReference>
<name>A0ABX0G8F6_9RHOB</name>
<reference evidence="2 3" key="1">
    <citation type="journal article" date="2022" name="Microorganisms">
        <title>Genome Sequence and Characterization of a Xanthorhodopsin-Containing, Aerobic Anoxygenic Phototrophic Rhodobacter Species, Isolated from Mesophilic Conditions at Yellowstone National Park.</title>
        <authorList>
            <person name="Kyndt J.A."/>
            <person name="Robertson S."/>
            <person name="Shoffstall I.B."/>
            <person name="Ramaley R.F."/>
            <person name="Meyer T.E."/>
        </authorList>
    </citation>
    <scope>NUCLEOTIDE SEQUENCE [LARGE SCALE GENOMIC DNA]</scope>
    <source>
        <strain evidence="2 3">M37P</strain>
    </source>
</reference>
<organism evidence="2 3">
    <name type="scientific">Rhodobacter calidifons</name>
    <dbReference type="NCBI Taxonomy" id="2715277"/>
    <lineage>
        <taxon>Bacteria</taxon>
        <taxon>Pseudomonadati</taxon>
        <taxon>Pseudomonadota</taxon>
        <taxon>Alphaproteobacteria</taxon>
        <taxon>Rhodobacterales</taxon>
        <taxon>Rhodobacter group</taxon>
        <taxon>Rhodobacter</taxon>
    </lineage>
</organism>
<evidence type="ECO:0000313" key="2">
    <source>
        <dbReference type="EMBL" id="NHB77501.1"/>
    </source>
</evidence>
<dbReference type="EMBL" id="JAANHS010000008">
    <property type="protein sequence ID" value="NHB77501.1"/>
    <property type="molecule type" value="Genomic_DNA"/>
</dbReference>
<dbReference type="InterPro" id="IPR053733">
    <property type="entry name" value="Heme_Transport_Util_sf"/>
</dbReference>
<dbReference type="CDD" id="cd16831">
    <property type="entry name" value="HemS-like_C"/>
    <property type="match status" value="1"/>
</dbReference>
<proteinExistence type="predicted"/>
<sequence length="347" mass="37738">MMDPDLIRAARAEHPKLRERDLAAQLGISEAELVAAHVGHGVRRIAADPDRLVPALAALGEVMALTRNDSAVHEKVGRYDNYQGGNHAAMVLADDIDLRIFPQHWVHGFAVARDTEDGPRHSLQVFDGAGDAVHKVYLRAESDAAAYQALVDALATEDPARTVATAPRPAPEGARGDAARLDALRGEWARMTDTHQFMRLTAKLKFNRLGAYRMVGAPFATQLDPTAVDRALAAVAAAGIGIMVFVGNRGCIQIHSGPIATLRPMGPWQNVMDPRFNLHLRLDHIAEVWRVAKPTRRGDAISVEAFDAEGRHILQIFGQRGEKTDMAELAVWNDIAAALPDRAEVPA</sequence>
<protein>
    <submittedName>
        <fullName evidence="2">Hemin-degrading factor</fullName>
    </submittedName>
</protein>
<dbReference type="CDD" id="cd16830">
    <property type="entry name" value="HemS-like_N"/>
    <property type="match status" value="1"/>
</dbReference>
<dbReference type="RefSeq" id="WP_166403519.1">
    <property type="nucleotide sequence ID" value="NZ_JAANHS010000008.1"/>
</dbReference>
<feature type="domain" description="Haemin-degrading HemS/ChuX" evidence="1">
    <location>
        <begin position="27"/>
        <end position="154"/>
    </location>
</feature>
<accession>A0ABX0G8F6</accession>